<feature type="repeat" description="TPR" evidence="1">
    <location>
        <begin position="234"/>
        <end position="267"/>
    </location>
</feature>
<dbReference type="Gene3D" id="1.25.40.10">
    <property type="entry name" value="Tetratricopeptide repeat domain"/>
    <property type="match status" value="2"/>
</dbReference>
<dbReference type="GO" id="GO:0051787">
    <property type="term" value="F:misfolded protein binding"/>
    <property type="evidence" value="ECO:0007669"/>
    <property type="project" value="TreeGrafter"/>
</dbReference>
<proteinExistence type="predicted"/>
<sequence>MAMIGFGLTCLGLGLYYHFSSDIQKYPPKVRSPLRRALYYEQKDPTLALPYFEQAYKEALDPENGLASDGAPLTGILIQWATVLERLGRMPEARSTLILALRHLFGLEAAENKLPDHTLFALDWHTWPVLEQKKAVGICLKLGDINSALHRDKEAEKYYVAAVEHLLATTHDKNKAKSLLPHDQQNAHTDSSAYSRDLAIAEQHASARREQEDQDPVLFNQDHLPDWLTHHDVGAALATLGQFYASRSNYSYAIHLYLRALGLNGMANCQATALMNNLAESYVAMNEFKEAQQWLETAINLADNPNTGKQNNDQQICDETCGVLLFNMGMVFEVKKDTTTEAKD</sequence>
<dbReference type="InterPro" id="IPR040201">
    <property type="entry name" value="Mrg3-like"/>
</dbReference>
<dbReference type="PANTHER" id="PTHR28142:SF1">
    <property type="entry name" value="MITOCHONDRIAL INNER MEMBRANE I-AAA PROTEASE SUPERCOMPLEX SUBUNIT MGR3-RELATED"/>
    <property type="match status" value="1"/>
</dbReference>
<dbReference type="OrthoDB" id="10050400at2759"/>
<protein>
    <submittedName>
        <fullName evidence="2">Uncharacterized protein</fullName>
    </submittedName>
</protein>
<dbReference type="PANTHER" id="PTHR28142">
    <property type="entry name" value="MITOCHONDRIAL INNER MEMBRANE I-AAA PROTEASE SUPERCOMPLEX SUBUNIT MGR3-RELATED"/>
    <property type="match status" value="1"/>
</dbReference>
<dbReference type="Proteomes" id="UP000242146">
    <property type="component" value="Unassembled WGS sequence"/>
</dbReference>
<name>A0A1X2GXB6_9FUNG</name>
<keyword evidence="3" id="KW-1185">Reference proteome</keyword>
<evidence type="ECO:0000256" key="1">
    <source>
        <dbReference type="PROSITE-ProRule" id="PRU00339"/>
    </source>
</evidence>
<gene>
    <name evidence="2" type="ORF">DM01DRAFT_306316</name>
</gene>
<keyword evidence="1" id="KW-0802">TPR repeat</keyword>
<accession>A0A1X2GXB6</accession>
<reference evidence="2 3" key="1">
    <citation type="submission" date="2016-07" db="EMBL/GenBank/DDBJ databases">
        <title>Pervasive Adenine N6-methylation of Active Genes in Fungi.</title>
        <authorList>
            <consortium name="DOE Joint Genome Institute"/>
            <person name="Mondo S.J."/>
            <person name="Dannebaum R.O."/>
            <person name="Kuo R.C."/>
            <person name="Labutti K."/>
            <person name="Haridas S."/>
            <person name="Kuo A."/>
            <person name="Salamov A."/>
            <person name="Ahrendt S.R."/>
            <person name="Lipzen A."/>
            <person name="Sullivan W."/>
            <person name="Andreopoulos W.B."/>
            <person name="Clum A."/>
            <person name="Lindquist E."/>
            <person name="Daum C."/>
            <person name="Ramamoorthy G.K."/>
            <person name="Gryganskyi A."/>
            <person name="Culley D."/>
            <person name="Magnuson J.K."/>
            <person name="James T.Y."/>
            <person name="O'Malley M.A."/>
            <person name="Stajich J.E."/>
            <person name="Spatafora J.W."/>
            <person name="Visel A."/>
            <person name="Grigoriev I.V."/>
        </authorList>
    </citation>
    <scope>NUCLEOTIDE SEQUENCE [LARGE SCALE GENOMIC DNA]</scope>
    <source>
        <strain evidence="2 3">NRRL 3301</strain>
    </source>
</reference>
<dbReference type="Pfam" id="PF13181">
    <property type="entry name" value="TPR_8"/>
    <property type="match status" value="1"/>
</dbReference>
<evidence type="ECO:0000313" key="3">
    <source>
        <dbReference type="Proteomes" id="UP000242146"/>
    </source>
</evidence>
<comment type="caution">
    <text evidence="2">The sequence shown here is derived from an EMBL/GenBank/DDBJ whole genome shotgun (WGS) entry which is preliminary data.</text>
</comment>
<dbReference type="InterPro" id="IPR019734">
    <property type="entry name" value="TPR_rpt"/>
</dbReference>
<dbReference type="STRING" id="101127.A0A1X2GXB6"/>
<dbReference type="InterPro" id="IPR011990">
    <property type="entry name" value="TPR-like_helical_dom_sf"/>
</dbReference>
<evidence type="ECO:0000313" key="2">
    <source>
        <dbReference type="EMBL" id="ORX62730.1"/>
    </source>
</evidence>
<dbReference type="EMBL" id="MCGT01000001">
    <property type="protein sequence ID" value="ORX62730.1"/>
    <property type="molecule type" value="Genomic_DNA"/>
</dbReference>
<dbReference type="AlphaFoldDB" id="A0A1X2GXB6"/>
<dbReference type="SMART" id="SM00028">
    <property type="entry name" value="TPR"/>
    <property type="match status" value="3"/>
</dbReference>
<feature type="repeat" description="TPR" evidence="1">
    <location>
        <begin position="272"/>
        <end position="305"/>
    </location>
</feature>
<dbReference type="GO" id="GO:0006515">
    <property type="term" value="P:protein quality control for misfolded or incompletely synthesized proteins"/>
    <property type="evidence" value="ECO:0007669"/>
    <property type="project" value="TreeGrafter"/>
</dbReference>
<dbReference type="PROSITE" id="PS50005">
    <property type="entry name" value="TPR"/>
    <property type="match status" value="2"/>
</dbReference>
<dbReference type="SUPFAM" id="SSF48452">
    <property type="entry name" value="TPR-like"/>
    <property type="match status" value="2"/>
</dbReference>
<dbReference type="GO" id="GO:0031942">
    <property type="term" value="C:i-AAA complex"/>
    <property type="evidence" value="ECO:0007669"/>
    <property type="project" value="TreeGrafter"/>
</dbReference>
<organism evidence="2 3">
    <name type="scientific">Hesseltinella vesiculosa</name>
    <dbReference type="NCBI Taxonomy" id="101127"/>
    <lineage>
        <taxon>Eukaryota</taxon>
        <taxon>Fungi</taxon>
        <taxon>Fungi incertae sedis</taxon>
        <taxon>Mucoromycota</taxon>
        <taxon>Mucoromycotina</taxon>
        <taxon>Mucoromycetes</taxon>
        <taxon>Mucorales</taxon>
        <taxon>Cunninghamellaceae</taxon>
        <taxon>Hesseltinella</taxon>
    </lineage>
</organism>